<organism evidence="2 3">
    <name type="scientific">Hydrogenispora ethanolica</name>
    <dbReference type="NCBI Taxonomy" id="1082276"/>
    <lineage>
        <taxon>Bacteria</taxon>
        <taxon>Bacillati</taxon>
        <taxon>Bacillota</taxon>
        <taxon>Hydrogenispora</taxon>
    </lineage>
</organism>
<accession>A0A4R1RD40</accession>
<dbReference type="InterPro" id="IPR025738">
    <property type="entry name" value="BatD"/>
</dbReference>
<comment type="caution">
    <text evidence="2">The sequence shown here is derived from an EMBL/GenBank/DDBJ whole genome shotgun (WGS) entry which is preliminary data.</text>
</comment>
<dbReference type="Pfam" id="PF13584">
    <property type="entry name" value="BatD"/>
    <property type="match status" value="2"/>
</dbReference>
<feature type="compositionally biased region" description="Low complexity" evidence="1">
    <location>
        <begin position="139"/>
        <end position="149"/>
    </location>
</feature>
<name>A0A4R1RD40_HYDET</name>
<dbReference type="RefSeq" id="WP_132015302.1">
    <property type="nucleotide sequence ID" value="NZ_SLUN01000020.1"/>
</dbReference>
<feature type="region of interest" description="Disordered" evidence="1">
    <location>
        <begin position="131"/>
        <end position="150"/>
    </location>
</feature>
<gene>
    <name evidence="2" type="ORF">EDC14_102066</name>
</gene>
<dbReference type="PANTHER" id="PTHR40940">
    <property type="entry name" value="PROTEIN BATD-RELATED"/>
    <property type="match status" value="1"/>
</dbReference>
<sequence length="611" mass="66720">MKRFYRQCFYLSWLIAFGLLLLSQRAALGLTAQLTVDSEQFRVGESVQMSIAVDGATTATRPSIDPPDGLSLQYLGPSTQVQIVNGKYTASVTYAYMLSAVKAGQYTLGPFRLSAGGKRITTNAITLEVSASGANPAPGSQGDDAGASQADDDGQLFLELEPAKKSSYLGERIPVTIRLYIRDVRVDDLAYPVLNQPEVTVSKFAKPLQKKVTRHGLTYQVLEFTSSITPVKTGSFSLGPATLDAVVRVKSRSRDPFFDDFFDDDYEKQAIQIKSKKSVFTVQSLPGNQPADFSGGIGRFQLKVDAAPTQCLQGDPITIRLRVSGAGNLDAIAPPVLAGKAGLKVYDPQRKAPAPSSGGDSVLFEQVLIPTDPRLREIGPFTFRYFDPVTGRYQQLKSTTIPVSVKDNPNFRAVPQSSALSGNQPVLGKDLIYIKTAPGKLQRQGTGIERQPWFWGLQLLPLLGLSGAVVFRRYRDGLQSDTPQARTLRARREAERNLKQAGKLLETGQTEQLLELLCATLRQWIGAQFNLPAAGITGSVAQILQAQNVAPETADRIREFFDRYDFFRFTGAPLSTEDARQLLDLARRITGDLTAGAGSGDHQQPLKKVIR</sequence>
<evidence type="ECO:0000313" key="2">
    <source>
        <dbReference type="EMBL" id="TCL63781.1"/>
    </source>
</evidence>
<dbReference type="Proteomes" id="UP000295008">
    <property type="component" value="Unassembled WGS sequence"/>
</dbReference>
<protein>
    <submittedName>
        <fullName evidence="2">Oxygen tolerance protein BatD</fullName>
    </submittedName>
</protein>
<dbReference type="AlphaFoldDB" id="A0A4R1RD40"/>
<evidence type="ECO:0000256" key="1">
    <source>
        <dbReference type="SAM" id="MobiDB-lite"/>
    </source>
</evidence>
<reference evidence="2 3" key="1">
    <citation type="submission" date="2019-03" db="EMBL/GenBank/DDBJ databases">
        <title>Genomic Encyclopedia of Type Strains, Phase IV (KMG-IV): sequencing the most valuable type-strain genomes for metagenomic binning, comparative biology and taxonomic classification.</title>
        <authorList>
            <person name="Goeker M."/>
        </authorList>
    </citation>
    <scope>NUCLEOTIDE SEQUENCE [LARGE SCALE GENOMIC DNA]</scope>
    <source>
        <strain evidence="2 3">LX-B</strain>
    </source>
</reference>
<proteinExistence type="predicted"/>
<dbReference type="EMBL" id="SLUN01000020">
    <property type="protein sequence ID" value="TCL63781.1"/>
    <property type="molecule type" value="Genomic_DNA"/>
</dbReference>
<keyword evidence="3" id="KW-1185">Reference proteome</keyword>
<dbReference type="PANTHER" id="PTHR40940:SF2">
    <property type="entry name" value="BATD"/>
    <property type="match status" value="1"/>
</dbReference>
<evidence type="ECO:0000313" key="3">
    <source>
        <dbReference type="Proteomes" id="UP000295008"/>
    </source>
</evidence>
<dbReference type="OrthoDB" id="2079210at2"/>